<evidence type="ECO:0000259" key="7">
    <source>
        <dbReference type="Pfam" id="PF00482"/>
    </source>
</evidence>
<feature type="transmembrane region" description="Helical" evidence="6">
    <location>
        <begin position="43"/>
        <end position="70"/>
    </location>
</feature>
<feature type="transmembrane region" description="Helical" evidence="6">
    <location>
        <begin position="76"/>
        <end position="98"/>
    </location>
</feature>
<comment type="subcellular location">
    <subcellularLocation>
        <location evidence="1">Cell membrane</location>
        <topology evidence="1">Multi-pass membrane protein</topology>
    </subcellularLocation>
</comment>
<dbReference type="Proteomes" id="UP001589896">
    <property type="component" value="Unassembled WGS sequence"/>
</dbReference>
<dbReference type="PANTHER" id="PTHR35007:SF1">
    <property type="entry name" value="PILUS ASSEMBLY PROTEIN"/>
    <property type="match status" value="1"/>
</dbReference>
<reference evidence="8 9" key="1">
    <citation type="submission" date="2024-09" db="EMBL/GenBank/DDBJ databases">
        <authorList>
            <person name="Sun Q."/>
            <person name="Mori K."/>
        </authorList>
    </citation>
    <scope>NUCLEOTIDE SEQUENCE [LARGE SCALE GENOMIC DNA]</scope>
    <source>
        <strain evidence="8 9">KCTC 23076</strain>
    </source>
</reference>
<dbReference type="RefSeq" id="WP_386673588.1">
    <property type="nucleotide sequence ID" value="NZ_JBHLTG010000007.1"/>
</dbReference>
<evidence type="ECO:0000256" key="4">
    <source>
        <dbReference type="ARBA" id="ARBA00022989"/>
    </source>
</evidence>
<sequence length="287" mass="30636">MTVALGLLGGVGVLLLASPLLWPRDGRAQPARTRRTSRLQGRLAGAGLSQTTPAVFVLVSVIVGIAAGAVTFAGTALPALAVVVAAFATLFPNVVVGWRIRSRQRMNRLAWPDVVDHLVGATRAGLGLPESLSALADTGPTQFRGHFRDFARDYESTGLFGVALDDLKARLADPIADRILETLRMTREVGGTELPSVLRSLSALLRQEQALRAEVEARQSWIVNAARIGVAAPWVVLMLLSTRPEAAAAYQSPSGLSLLAVGVVVTLLAYRIMIRIGRLPDQRRWGG</sequence>
<feature type="transmembrane region" description="Helical" evidence="6">
    <location>
        <begin position="254"/>
        <end position="274"/>
    </location>
</feature>
<dbReference type="PANTHER" id="PTHR35007">
    <property type="entry name" value="INTEGRAL MEMBRANE PROTEIN-RELATED"/>
    <property type="match status" value="1"/>
</dbReference>
<proteinExistence type="predicted"/>
<feature type="transmembrane region" description="Helical" evidence="6">
    <location>
        <begin position="6"/>
        <end position="22"/>
    </location>
</feature>
<feature type="domain" description="Type II secretion system protein GspF" evidence="7">
    <location>
        <begin position="116"/>
        <end position="240"/>
    </location>
</feature>
<keyword evidence="2" id="KW-1003">Cell membrane</keyword>
<comment type="caution">
    <text evidence="8">The sequence shown here is derived from an EMBL/GenBank/DDBJ whole genome shotgun (WGS) entry which is preliminary data.</text>
</comment>
<evidence type="ECO:0000313" key="8">
    <source>
        <dbReference type="EMBL" id="MFC0681195.1"/>
    </source>
</evidence>
<dbReference type="EMBL" id="JBHLTG010000007">
    <property type="protein sequence ID" value="MFC0681195.1"/>
    <property type="molecule type" value="Genomic_DNA"/>
</dbReference>
<dbReference type="InterPro" id="IPR018076">
    <property type="entry name" value="T2SS_GspF_dom"/>
</dbReference>
<keyword evidence="9" id="KW-1185">Reference proteome</keyword>
<protein>
    <submittedName>
        <fullName evidence="8">Type II secretion system F family protein</fullName>
    </submittedName>
</protein>
<name>A0ABV6RW31_9GAMM</name>
<evidence type="ECO:0000256" key="1">
    <source>
        <dbReference type="ARBA" id="ARBA00004651"/>
    </source>
</evidence>
<keyword evidence="4 6" id="KW-1133">Transmembrane helix</keyword>
<evidence type="ECO:0000256" key="6">
    <source>
        <dbReference type="SAM" id="Phobius"/>
    </source>
</evidence>
<feature type="transmembrane region" description="Helical" evidence="6">
    <location>
        <begin position="221"/>
        <end position="242"/>
    </location>
</feature>
<evidence type="ECO:0000256" key="5">
    <source>
        <dbReference type="ARBA" id="ARBA00023136"/>
    </source>
</evidence>
<keyword evidence="5 6" id="KW-0472">Membrane</keyword>
<evidence type="ECO:0000256" key="2">
    <source>
        <dbReference type="ARBA" id="ARBA00022475"/>
    </source>
</evidence>
<organism evidence="8 9">
    <name type="scientific">Lysobacter korlensis</name>
    <dbReference type="NCBI Taxonomy" id="553636"/>
    <lineage>
        <taxon>Bacteria</taxon>
        <taxon>Pseudomonadati</taxon>
        <taxon>Pseudomonadota</taxon>
        <taxon>Gammaproteobacteria</taxon>
        <taxon>Lysobacterales</taxon>
        <taxon>Lysobacteraceae</taxon>
        <taxon>Lysobacter</taxon>
    </lineage>
</organism>
<keyword evidence="3 6" id="KW-0812">Transmembrane</keyword>
<dbReference type="Pfam" id="PF00482">
    <property type="entry name" value="T2SSF"/>
    <property type="match status" value="1"/>
</dbReference>
<evidence type="ECO:0000313" key="9">
    <source>
        <dbReference type="Proteomes" id="UP001589896"/>
    </source>
</evidence>
<gene>
    <name evidence="8" type="ORF">ACFFGH_25480</name>
</gene>
<accession>A0ABV6RW31</accession>
<evidence type="ECO:0000256" key="3">
    <source>
        <dbReference type="ARBA" id="ARBA00022692"/>
    </source>
</evidence>